<keyword evidence="3" id="KW-1185">Reference proteome</keyword>
<feature type="compositionally biased region" description="Low complexity" evidence="1">
    <location>
        <begin position="120"/>
        <end position="131"/>
    </location>
</feature>
<feature type="region of interest" description="Disordered" evidence="1">
    <location>
        <begin position="1"/>
        <end position="33"/>
    </location>
</feature>
<feature type="compositionally biased region" description="Low complexity" evidence="1">
    <location>
        <begin position="302"/>
        <end position="369"/>
    </location>
</feature>
<evidence type="ECO:0000313" key="2">
    <source>
        <dbReference type="EMBL" id="KAL1406974.1"/>
    </source>
</evidence>
<evidence type="ECO:0000256" key="1">
    <source>
        <dbReference type="SAM" id="MobiDB-lite"/>
    </source>
</evidence>
<feature type="region of interest" description="Disordered" evidence="1">
    <location>
        <begin position="302"/>
        <end position="396"/>
    </location>
</feature>
<sequence length="396" mass="42077">MHLHEPSASGLFTVSEADEDEFGPIAGPSSRHRASWQSDLYCPSSPAMLSSDTHDSREVTTPFEENDDPFLLDGTIHGQFDSAEDNTHMSLGKPLFTSRSPFREGRRPPPLDLDSFLGHSRSPAGRSPRSATTPSTARPLRVSSGLASPLPRTSSMAACGLLPALPILTDEQWEAARDGMPSPVTPTTPLTPTTPSDPSSGVNLVSALRELLTTCGEFDAEFCHETGMFLDAPESPVKDSDRFADAPSPSPQFPRRKDFYTTPEMVLPVRAVPGAPYVKASRAQRPAPRFSAGSHTFLQNLSSSATPGVSASSSMRSMTSVPGLSPSSSMSSLRSSDSVQSISSSASSLSGSPASFISMSSVDKSPSPSRVGKAPRVSSRRNLPMRASLPAIWTDL</sequence>
<dbReference type="RefSeq" id="XP_069206918.1">
    <property type="nucleotide sequence ID" value="XM_069354847.1"/>
</dbReference>
<reference evidence="2 3" key="1">
    <citation type="submission" date="2023-08" db="EMBL/GenBank/DDBJ databases">
        <title>Annotated Genome Sequence of Vanrija albida AlHP1.</title>
        <authorList>
            <person name="Herzog R."/>
        </authorList>
    </citation>
    <scope>NUCLEOTIDE SEQUENCE [LARGE SCALE GENOMIC DNA]</scope>
    <source>
        <strain evidence="2 3">AlHP1</strain>
    </source>
</reference>
<accession>A0ABR3PX10</accession>
<proteinExistence type="predicted"/>
<dbReference type="GeneID" id="95987430"/>
<feature type="region of interest" description="Disordered" evidence="1">
    <location>
        <begin position="45"/>
        <end position="149"/>
    </location>
</feature>
<feature type="compositionally biased region" description="Low complexity" evidence="1">
    <location>
        <begin position="181"/>
        <end position="200"/>
    </location>
</feature>
<evidence type="ECO:0000313" key="3">
    <source>
        <dbReference type="Proteomes" id="UP001565368"/>
    </source>
</evidence>
<gene>
    <name evidence="2" type="ORF">Q8F55_006387</name>
</gene>
<comment type="caution">
    <text evidence="2">The sequence shown here is derived from an EMBL/GenBank/DDBJ whole genome shotgun (WGS) entry which is preliminary data.</text>
</comment>
<feature type="region of interest" description="Disordered" evidence="1">
    <location>
        <begin position="177"/>
        <end position="200"/>
    </location>
</feature>
<feature type="region of interest" description="Disordered" evidence="1">
    <location>
        <begin position="235"/>
        <end position="259"/>
    </location>
</feature>
<dbReference type="Proteomes" id="UP001565368">
    <property type="component" value="Unassembled WGS sequence"/>
</dbReference>
<dbReference type="EMBL" id="JBBXJM010000005">
    <property type="protein sequence ID" value="KAL1406974.1"/>
    <property type="molecule type" value="Genomic_DNA"/>
</dbReference>
<protein>
    <submittedName>
        <fullName evidence="2">Uncharacterized protein</fullName>
    </submittedName>
</protein>
<organism evidence="2 3">
    <name type="scientific">Vanrija albida</name>
    <dbReference type="NCBI Taxonomy" id="181172"/>
    <lineage>
        <taxon>Eukaryota</taxon>
        <taxon>Fungi</taxon>
        <taxon>Dikarya</taxon>
        <taxon>Basidiomycota</taxon>
        <taxon>Agaricomycotina</taxon>
        <taxon>Tremellomycetes</taxon>
        <taxon>Trichosporonales</taxon>
        <taxon>Trichosporonaceae</taxon>
        <taxon>Vanrija</taxon>
    </lineage>
</organism>
<name>A0ABR3PX10_9TREE</name>